<dbReference type="EMBL" id="JACBAF010002075">
    <property type="protein sequence ID" value="KAF7168496.1"/>
    <property type="molecule type" value="Genomic_DNA"/>
</dbReference>
<proteinExistence type="predicted"/>
<dbReference type="AlphaFoldDB" id="A0A8H6Q7C9"/>
<feature type="region of interest" description="Disordered" evidence="1">
    <location>
        <begin position="222"/>
        <end position="248"/>
    </location>
</feature>
<reference evidence="2" key="1">
    <citation type="submission" date="2020-06" db="EMBL/GenBank/DDBJ databases">
        <title>Draft genome sequences of strains closely related to Aspergillus parafelis and Aspergillus hiratsukae.</title>
        <authorList>
            <person name="Dos Santos R.A.C."/>
            <person name="Rivero-Menendez O."/>
            <person name="Steenwyk J.L."/>
            <person name="Mead M.E."/>
            <person name="Goldman G.H."/>
            <person name="Alastruey-Izquierdo A."/>
            <person name="Rokas A."/>
        </authorList>
    </citation>
    <scope>NUCLEOTIDE SEQUENCE</scope>
    <source>
        <strain evidence="2">CNM-CM6106</strain>
    </source>
</reference>
<gene>
    <name evidence="2" type="ORF">CNMCM6106_003663</name>
</gene>
<evidence type="ECO:0000256" key="1">
    <source>
        <dbReference type="SAM" id="MobiDB-lite"/>
    </source>
</evidence>
<dbReference type="Proteomes" id="UP000662466">
    <property type="component" value="Unassembled WGS sequence"/>
</dbReference>
<evidence type="ECO:0000313" key="2">
    <source>
        <dbReference type="EMBL" id="KAF7168496.1"/>
    </source>
</evidence>
<feature type="compositionally biased region" description="Acidic residues" evidence="1">
    <location>
        <begin position="222"/>
        <end position="233"/>
    </location>
</feature>
<organism evidence="2 3">
    <name type="scientific">Aspergillus hiratsukae</name>
    <dbReference type="NCBI Taxonomy" id="1194566"/>
    <lineage>
        <taxon>Eukaryota</taxon>
        <taxon>Fungi</taxon>
        <taxon>Dikarya</taxon>
        <taxon>Ascomycota</taxon>
        <taxon>Pezizomycotina</taxon>
        <taxon>Eurotiomycetes</taxon>
        <taxon>Eurotiomycetidae</taxon>
        <taxon>Eurotiales</taxon>
        <taxon>Aspergillaceae</taxon>
        <taxon>Aspergillus</taxon>
        <taxon>Aspergillus subgen. Fumigati</taxon>
    </lineage>
</organism>
<evidence type="ECO:0000313" key="3">
    <source>
        <dbReference type="Proteomes" id="UP000662466"/>
    </source>
</evidence>
<name>A0A8H6Q7C9_9EURO</name>
<protein>
    <submittedName>
        <fullName evidence="2">Uncharacterized protein</fullName>
    </submittedName>
</protein>
<accession>A0A8H6Q7C9</accession>
<comment type="caution">
    <text evidence="2">The sequence shown here is derived from an EMBL/GenBank/DDBJ whole genome shotgun (WGS) entry which is preliminary data.</text>
</comment>
<sequence length="248" mass="28306">METPAEQMPTGWTNKPALLRMFFHYHSAEAQLAWCHGIDNPELLLMRTPESGDMAYIITSGGRFYWGHLMVDPMAEITKPKTWPEILRALATQGEKGLRMKELRQVREVEEEPQEEEMPTGWTNSPSLLEGFFHYHSAEAYLARCHGLDDGKILLMTTPESGDMGYIFTSGGRFYWSDLMIDHIAEVTKPKTWPAILCALATRGEKGLRMKMLRPVREYEEGPWEEEMVDEGPDLFIPPPDAPSTSEK</sequence>